<dbReference type="HOGENOM" id="CLU_068640_0_0_2"/>
<dbReference type="SUPFAM" id="SSF109604">
    <property type="entry name" value="HD-domain/PDEase-like"/>
    <property type="match status" value="1"/>
</dbReference>
<dbReference type="Proteomes" id="UP000002573">
    <property type="component" value="Chromosome"/>
</dbReference>
<dbReference type="EMBL" id="CP002051">
    <property type="protein sequence ID" value="ADI31561.1"/>
    <property type="molecule type" value="Genomic_DNA"/>
</dbReference>
<gene>
    <name evidence="1" type="ordered locus">Shell_0430</name>
</gene>
<dbReference type="InterPro" id="IPR039967">
    <property type="entry name" value="MJ1020-like"/>
</dbReference>
<evidence type="ECO:0008006" key="3">
    <source>
        <dbReference type="Google" id="ProtNLM"/>
    </source>
</evidence>
<dbReference type="STRING" id="591019.Shell_0430"/>
<protein>
    <recommendedName>
        <fullName evidence="3">Metal dependent phosphohydrolase</fullName>
    </recommendedName>
</protein>
<sequence>MENNSVILKLVRGEAIMVVINAGLVKKIVNDKPLLRKAYEALISDPEVQALWDMSNIMAVKRLKYNDHGPVHAQIAAGASLYLYQLLLNAGVGSTLIRDKVVDDPEQAWIVPLYGALLHDIGNSIHRDLHEKLGALLAKPIIDRALEKIIDDQRTRIMLRQEIMHSIFCTAYDAVCLTVEAGCVGVGDGLDMAEGRARVPYRLGGISIHSVSALSIKKVEVVPGEKVPIKILVHMSERAGIFQVDEVLMPKIKTTPLKDYVEVYAIVNGEPLKTYTPRK</sequence>
<dbReference type="PANTHER" id="PTHR40517">
    <property type="entry name" value="METAL-DEPENDENT PHOSPHOHYDROLASE, HD SUPERFAMILY-RELATED"/>
    <property type="match status" value="1"/>
</dbReference>
<reference evidence="2" key="1">
    <citation type="submission" date="2010-05" db="EMBL/GenBank/DDBJ databases">
        <title>Complete sequence of Staphylothermus hellenicus DSM 12710.</title>
        <authorList>
            <consortium name="US DOE Joint Genome Institute"/>
            <person name="Lucas S."/>
            <person name="Copeland A."/>
            <person name="Lapidus A."/>
            <person name="Cheng J.-F."/>
            <person name="Bruce D."/>
            <person name="Goodwin L."/>
            <person name="Pitluck S."/>
            <person name="Davenport K."/>
            <person name="Detter J.C."/>
            <person name="Han C."/>
            <person name="Tapia R."/>
            <person name="Larimer F."/>
            <person name="Land M."/>
            <person name="Hauser L."/>
            <person name="Kyrpides N."/>
            <person name="Mikhailova N."/>
            <person name="Anderson I.J."/>
            <person name="Woyke T."/>
        </authorList>
    </citation>
    <scope>NUCLEOTIDE SEQUENCE [LARGE SCALE GENOMIC DNA]</scope>
    <source>
        <strain evidence="2">DSM 12710 / JCM 10830 / BK20S6-10-b1 / P8</strain>
    </source>
</reference>
<dbReference type="KEGG" id="shc:Shell_0430"/>
<reference evidence="1 2" key="2">
    <citation type="journal article" date="2011" name="Stand. Genomic Sci.">
        <title>Complete genome sequence of Staphylothermus hellenicus P8.</title>
        <authorList>
            <person name="Anderson I."/>
            <person name="Wirth R."/>
            <person name="Lucas S."/>
            <person name="Copeland A."/>
            <person name="Lapidus A."/>
            <person name="Cheng J.F."/>
            <person name="Goodwin L."/>
            <person name="Pitluck S."/>
            <person name="Davenport K."/>
            <person name="Detter J.C."/>
            <person name="Han C."/>
            <person name="Tapia R."/>
            <person name="Land M."/>
            <person name="Hauser L."/>
            <person name="Pati A."/>
            <person name="Mikhailova N."/>
            <person name="Woyke T."/>
            <person name="Klenk H.P."/>
            <person name="Kyrpides N."/>
            <person name="Ivanova N."/>
        </authorList>
    </citation>
    <scope>NUCLEOTIDE SEQUENCE [LARGE SCALE GENOMIC DNA]</scope>
    <source>
        <strain evidence="2">DSM 12710 / JCM 10830 / BK20S6-10-b1 / P8</strain>
    </source>
</reference>
<evidence type="ECO:0000313" key="1">
    <source>
        <dbReference type="EMBL" id="ADI31561.1"/>
    </source>
</evidence>
<accession>D7DBL4</accession>
<dbReference type="AlphaFoldDB" id="D7DBL4"/>
<keyword evidence="2" id="KW-1185">Reference proteome</keyword>
<organism evidence="1 2">
    <name type="scientific">Staphylothermus hellenicus (strain DSM 12710 / JCM 10830 / BK20S6-10-b1 / P8)</name>
    <dbReference type="NCBI Taxonomy" id="591019"/>
    <lineage>
        <taxon>Archaea</taxon>
        <taxon>Thermoproteota</taxon>
        <taxon>Thermoprotei</taxon>
        <taxon>Desulfurococcales</taxon>
        <taxon>Desulfurococcaceae</taxon>
        <taxon>Staphylothermus</taxon>
    </lineage>
</organism>
<name>D7DBL4_STAHD</name>
<dbReference type="PANTHER" id="PTHR40517:SF1">
    <property type="entry name" value="METAL-DEPENDENT PHOSPHOHYDROLASE, HD SUPERFAMILY-RELATED"/>
    <property type="match status" value="1"/>
</dbReference>
<dbReference type="eggNOG" id="arCOG04230">
    <property type="taxonomic scope" value="Archaea"/>
</dbReference>
<evidence type="ECO:0000313" key="2">
    <source>
        <dbReference type="Proteomes" id="UP000002573"/>
    </source>
</evidence>
<proteinExistence type="predicted"/>
<dbReference type="Gene3D" id="1.10.3210.10">
    <property type="entry name" value="Hypothetical protein af1432"/>
    <property type="match status" value="1"/>
</dbReference>